<dbReference type="Proteomes" id="UP000694388">
    <property type="component" value="Unplaced"/>
</dbReference>
<dbReference type="AlphaFoldDB" id="A0A8C4QA95"/>
<proteinExistence type="predicted"/>
<name>A0A8C4QA95_EPTBU</name>
<dbReference type="GO" id="GO:0005634">
    <property type="term" value="C:nucleus"/>
    <property type="evidence" value="ECO:0007669"/>
    <property type="project" value="TreeGrafter"/>
</dbReference>
<dbReference type="PANTHER" id="PTHR12577">
    <property type="entry name" value="DACHSHUND"/>
    <property type="match status" value="1"/>
</dbReference>
<evidence type="ECO:0000256" key="2">
    <source>
        <dbReference type="SAM" id="SignalP"/>
    </source>
</evidence>
<evidence type="ECO:0000256" key="1">
    <source>
        <dbReference type="SAM" id="Coils"/>
    </source>
</evidence>
<dbReference type="GO" id="GO:0005667">
    <property type="term" value="C:transcription regulator complex"/>
    <property type="evidence" value="ECO:0007669"/>
    <property type="project" value="TreeGrafter"/>
</dbReference>
<dbReference type="GO" id="GO:0000978">
    <property type="term" value="F:RNA polymerase II cis-regulatory region sequence-specific DNA binding"/>
    <property type="evidence" value="ECO:0007669"/>
    <property type="project" value="TreeGrafter"/>
</dbReference>
<evidence type="ECO:0000313" key="4">
    <source>
        <dbReference type="Proteomes" id="UP000694388"/>
    </source>
</evidence>
<keyword evidence="4" id="KW-1185">Reference proteome</keyword>
<feature type="chain" id="PRO_5034407009" evidence="2">
    <location>
        <begin position="27"/>
        <end position="298"/>
    </location>
</feature>
<keyword evidence="2" id="KW-0732">Signal</keyword>
<feature type="coiled-coil region" evidence="1">
    <location>
        <begin position="187"/>
        <end position="265"/>
    </location>
</feature>
<sequence>MLLSILLFFILICFLFFLQLPPPMKLDVWISRPGRPPKRSHGLLSPEGLIPHAVSGLLSPTVLSPAGVYSSLSHIGGALPLMMMSHPLLPVTLPHAASVSMAISHMTHLGNAAAAGGGELQLQPPRLDHALVKVDCNSLDKGAGLQGVALPPDFPAAFLFADSLSSTETLLANIQGLLKVAADSARVQDKQAQLEKSELRVELLRERESRESLERELAAEQRARELAQKRLKKEKKTKRKLQEALQVESKRREQAEQALSQASTEGLRVLRGKICRSDATVYQLLFWLFMKFMKHNRL</sequence>
<dbReference type="GO" id="GO:0000981">
    <property type="term" value="F:DNA-binding transcription factor activity, RNA polymerase II-specific"/>
    <property type="evidence" value="ECO:0007669"/>
    <property type="project" value="TreeGrafter"/>
</dbReference>
<dbReference type="GeneTree" id="ENSGT00390000001134"/>
<keyword evidence="1" id="KW-0175">Coiled coil</keyword>
<protein>
    <submittedName>
        <fullName evidence="3">Uncharacterized protein</fullName>
    </submittedName>
</protein>
<reference evidence="3" key="1">
    <citation type="submission" date="2025-08" db="UniProtKB">
        <authorList>
            <consortium name="Ensembl"/>
        </authorList>
    </citation>
    <scope>IDENTIFICATION</scope>
</reference>
<organism evidence="3 4">
    <name type="scientific">Eptatretus burgeri</name>
    <name type="common">Inshore hagfish</name>
    <dbReference type="NCBI Taxonomy" id="7764"/>
    <lineage>
        <taxon>Eukaryota</taxon>
        <taxon>Metazoa</taxon>
        <taxon>Chordata</taxon>
        <taxon>Craniata</taxon>
        <taxon>Vertebrata</taxon>
        <taxon>Cyclostomata</taxon>
        <taxon>Myxini</taxon>
        <taxon>Myxiniformes</taxon>
        <taxon>Myxinidae</taxon>
        <taxon>Eptatretinae</taxon>
        <taxon>Eptatretus</taxon>
    </lineage>
</organism>
<dbReference type="InterPro" id="IPR052417">
    <property type="entry name" value="Dachshund_domain"/>
</dbReference>
<evidence type="ECO:0000313" key="3">
    <source>
        <dbReference type="Ensembl" id="ENSEBUP00000012400.1"/>
    </source>
</evidence>
<dbReference type="Ensembl" id="ENSEBUT00000012976.1">
    <property type="protein sequence ID" value="ENSEBUP00000012400.1"/>
    <property type="gene ID" value="ENSEBUG00000007889.1"/>
</dbReference>
<accession>A0A8C4QA95</accession>
<reference evidence="3" key="2">
    <citation type="submission" date="2025-09" db="UniProtKB">
        <authorList>
            <consortium name="Ensembl"/>
        </authorList>
    </citation>
    <scope>IDENTIFICATION</scope>
</reference>
<feature type="signal peptide" evidence="2">
    <location>
        <begin position="1"/>
        <end position="26"/>
    </location>
</feature>
<dbReference type="PANTHER" id="PTHR12577:SF6">
    <property type="entry name" value="DACHSHUND, ISOFORM B"/>
    <property type="match status" value="1"/>
</dbReference>